<dbReference type="OrthoDB" id="8300246at2759"/>
<evidence type="ECO:0000256" key="2">
    <source>
        <dbReference type="ARBA" id="ARBA00022964"/>
    </source>
</evidence>
<name>A0A1L9VFQ7_ASPGL</name>
<gene>
    <name evidence="8" type="ORF">ASPGLDRAFT_485361</name>
</gene>
<dbReference type="GO" id="GO:0051213">
    <property type="term" value="F:dioxygenase activity"/>
    <property type="evidence" value="ECO:0007669"/>
    <property type="project" value="UniProtKB-KW"/>
</dbReference>
<dbReference type="Proteomes" id="UP000184300">
    <property type="component" value="Unassembled WGS sequence"/>
</dbReference>
<proteinExistence type="inferred from homology"/>
<evidence type="ECO:0000256" key="4">
    <source>
        <dbReference type="ARBA" id="ARBA00023004"/>
    </source>
</evidence>
<evidence type="ECO:0000256" key="7">
    <source>
        <dbReference type="ARBA" id="ARBA00035045"/>
    </source>
</evidence>
<evidence type="ECO:0000256" key="3">
    <source>
        <dbReference type="ARBA" id="ARBA00023002"/>
    </source>
</evidence>
<dbReference type="GeneID" id="34463176"/>
<dbReference type="InterPro" id="IPR009770">
    <property type="entry name" value="HGLS"/>
</dbReference>
<organism evidence="8 9">
    <name type="scientific">Aspergillus glaucus CBS 516.65</name>
    <dbReference type="NCBI Taxonomy" id="1160497"/>
    <lineage>
        <taxon>Eukaryota</taxon>
        <taxon>Fungi</taxon>
        <taxon>Dikarya</taxon>
        <taxon>Ascomycota</taxon>
        <taxon>Pezizomycotina</taxon>
        <taxon>Eurotiomycetes</taxon>
        <taxon>Eurotiomycetidae</taxon>
        <taxon>Eurotiales</taxon>
        <taxon>Aspergillaceae</taxon>
        <taxon>Aspergillus</taxon>
        <taxon>Aspergillus subgen. Aspergillus</taxon>
    </lineage>
</organism>
<evidence type="ECO:0000256" key="1">
    <source>
        <dbReference type="ARBA" id="ARBA00001954"/>
    </source>
</evidence>
<evidence type="ECO:0000313" key="9">
    <source>
        <dbReference type="Proteomes" id="UP000184300"/>
    </source>
</evidence>
<evidence type="ECO:0000313" key="8">
    <source>
        <dbReference type="EMBL" id="OJJ82662.1"/>
    </source>
</evidence>
<dbReference type="Gene3D" id="3.10.180.80">
    <property type="entry name" value="Uncharacterised protein PF07063, DUF1338"/>
    <property type="match status" value="1"/>
</dbReference>
<keyword evidence="9" id="KW-1185">Reference proteome</keyword>
<dbReference type="EC" id="1.13.11.93" evidence="6"/>
<dbReference type="AlphaFoldDB" id="A0A1L9VFQ7"/>
<reference evidence="9" key="1">
    <citation type="journal article" date="2017" name="Genome Biol.">
        <title>Comparative genomics reveals high biological diversity and specific adaptations in the industrially and medically important fungal genus Aspergillus.</title>
        <authorList>
            <person name="de Vries R.P."/>
            <person name="Riley R."/>
            <person name="Wiebenga A."/>
            <person name="Aguilar-Osorio G."/>
            <person name="Amillis S."/>
            <person name="Uchima C.A."/>
            <person name="Anderluh G."/>
            <person name="Asadollahi M."/>
            <person name="Askin M."/>
            <person name="Barry K."/>
            <person name="Battaglia E."/>
            <person name="Bayram O."/>
            <person name="Benocci T."/>
            <person name="Braus-Stromeyer S.A."/>
            <person name="Caldana C."/>
            <person name="Canovas D."/>
            <person name="Cerqueira G.C."/>
            <person name="Chen F."/>
            <person name="Chen W."/>
            <person name="Choi C."/>
            <person name="Clum A."/>
            <person name="Dos Santos R.A."/>
            <person name="Damasio A.R."/>
            <person name="Diallinas G."/>
            <person name="Emri T."/>
            <person name="Fekete E."/>
            <person name="Flipphi M."/>
            <person name="Freyberg S."/>
            <person name="Gallo A."/>
            <person name="Gournas C."/>
            <person name="Habgood R."/>
            <person name="Hainaut M."/>
            <person name="Harispe M.L."/>
            <person name="Henrissat B."/>
            <person name="Hilden K.S."/>
            <person name="Hope R."/>
            <person name="Hossain A."/>
            <person name="Karabika E."/>
            <person name="Karaffa L."/>
            <person name="Karanyi Z."/>
            <person name="Krasevec N."/>
            <person name="Kuo A."/>
            <person name="Kusch H."/>
            <person name="LaButti K."/>
            <person name="Lagendijk E.L."/>
            <person name="Lapidus A."/>
            <person name="Levasseur A."/>
            <person name="Lindquist E."/>
            <person name="Lipzen A."/>
            <person name="Logrieco A.F."/>
            <person name="MacCabe A."/>
            <person name="Maekelae M.R."/>
            <person name="Malavazi I."/>
            <person name="Melin P."/>
            <person name="Meyer V."/>
            <person name="Mielnichuk N."/>
            <person name="Miskei M."/>
            <person name="Molnar A.P."/>
            <person name="Mule G."/>
            <person name="Ngan C.Y."/>
            <person name="Orejas M."/>
            <person name="Orosz E."/>
            <person name="Ouedraogo J.P."/>
            <person name="Overkamp K.M."/>
            <person name="Park H.-S."/>
            <person name="Perrone G."/>
            <person name="Piumi F."/>
            <person name="Punt P.J."/>
            <person name="Ram A.F."/>
            <person name="Ramon A."/>
            <person name="Rauscher S."/>
            <person name="Record E."/>
            <person name="Riano-Pachon D.M."/>
            <person name="Robert V."/>
            <person name="Roehrig J."/>
            <person name="Ruller R."/>
            <person name="Salamov A."/>
            <person name="Salih N.S."/>
            <person name="Samson R.A."/>
            <person name="Sandor E."/>
            <person name="Sanguinetti M."/>
            <person name="Schuetze T."/>
            <person name="Sepcic K."/>
            <person name="Shelest E."/>
            <person name="Sherlock G."/>
            <person name="Sophianopoulou V."/>
            <person name="Squina F.M."/>
            <person name="Sun H."/>
            <person name="Susca A."/>
            <person name="Todd R.B."/>
            <person name="Tsang A."/>
            <person name="Unkles S.E."/>
            <person name="van de Wiele N."/>
            <person name="van Rossen-Uffink D."/>
            <person name="Oliveira J.V."/>
            <person name="Vesth T.C."/>
            <person name="Visser J."/>
            <person name="Yu J.-H."/>
            <person name="Zhou M."/>
            <person name="Andersen M.R."/>
            <person name="Archer D.B."/>
            <person name="Baker S.E."/>
            <person name="Benoit I."/>
            <person name="Brakhage A.A."/>
            <person name="Braus G.H."/>
            <person name="Fischer R."/>
            <person name="Frisvad J.C."/>
            <person name="Goldman G.H."/>
            <person name="Houbraken J."/>
            <person name="Oakley B."/>
            <person name="Pocsi I."/>
            <person name="Scazzocchio C."/>
            <person name="Seiboth B."/>
            <person name="vanKuyk P.A."/>
            <person name="Wortman J."/>
            <person name="Dyer P.S."/>
            <person name="Grigoriev I.V."/>
        </authorList>
    </citation>
    <scope>NUCLEOTIDE SEQUENCE [LARGE SCALE GENOMIC DNA]</scope>
    <source>
        <strain evidence="9">CBS 516.65</strain>
    </source>
</reference>
<keyword evidence="3" id="KW-0560">Oxidoreductase</keyword>
<dbReference type="EMBL" id="KV878901">
    <property type="protein sequence ID" value="OJJ82662.1"/>
    <property type="molecule type" value="Genomic_DNA"/>
</dbReference>
<protein>
    <recommendedName>
        <fullName evidence="6">2-oxoadipate dioxygenase/decarboxylase</fullName>
        <ecNumber evidence="6">1.13.11.93</ecNumber>
    </recommendedName>
    <alternativeName>
        <fullName evidence="7">2-hydroxyglutarate synthase</fullName>
    </alternativeName>
</protein>
<comment type="cofactor">
    <cofactor evidence="1">
        <name>Fe(2+)</name>
        <dbReference type="ChEBI" id="CHEBI:29033"/>
    </cofactor>
</comment>
<dbReference type="STRING" id="1160497.A0A1L9VFQ7"/>
<keyword evidence="2" id="KW-0223">Dioxygenase</keyword>
<accession>A0A1L9VFQ7</accession>
<evidence type="ECO:0000256" key="5">
    <source>
        <dbReference type="ARBA" id="ARBA00035013"/>
    </source>
</evidence>
<dbReference type="Pfam" id="PF07063">
    <property type="entry name" value="HGLS"/>
    <property type="match status" value="1"/>
</dbReference>
<comment type="similarity">
    <text evidence="5">Belongs to the 2-oxoadipate dioxygenase/decarboxylase family.</text>
</comment>
<keyword evidence="4" id="KW-0408">Iron</keyword>
<evidence type="ECO:0000256" key="6">
    <source>
        <dbReference type="ARBA" id="ARBA00035023"/>
    </source>
</evidence>
<sequence>MSVRNGSPFSSEGIPNALELEVAKFQHSQFLPFICPPLSDREGVPILEQLISQSLVEVSHITYQDFLPFSAAGIFQSKLQSGNGIGRPMGTTESSSNQKRLEEALGMELLDLDNWYACAQRQSLETVSKELGFALGGSSVAFK</sequence>
<dbReference type="RefSeq" id="XP_022399360.1">
    <property type="nucleotide sequence ID" value="XM_022546915.1"/>
</dbReference>
<dbReference type="PANTHER" id="PTHR39479">
    <property type="match status" value="1"/>
</dbReference>
<dbReference type="VEuPathDB" id="FungiDB:ASPGLDRAFT_485361"/>
<dbReference type="PANTHER" id="PTHR39479:SF2">
    <property type="entry name" value="2-OXOADIPATE DIOXYGENASE_DECARBOXYLASE"/>
    <property type="match status" value="1"/>
</dbReference>